<name>A0A4R8IPG4_9GAMM</name>
<keyword evidence="2" id="KW-0472">Membrane</keyword>
<gene>
    <name evidence="3" type="ORF">EDC23_0766</name>
</gene>
<dbReference type="SUPFAM" id="SSF48452">
    <property type="entry name" value="TPR-like"/>
    <property type="match status" value="1"/>
</dbReference>
<dbReference type="EMBL" id="SOQX01000002">
    <property type="protein sequence ID" value="TDY02398.1"/>
    <property type="molecule type" value="Genomic_DNA"/>
</dbReference>
<keyword evidence="4" id="KW-1185">Reference proteome</keyword>
<feature type="transmembrane region" description="Helical" evidence="2">
    <location>
        <begin position="38"/>
        <end position="55"/>
    </location>
</feature>
<dbReference type="InterPro" id="IPR011990">
    <property type="entry name" value="TPR-like_helical_dom_sf"/>
</dbReference>
<organism evidence="3 4">
    <name type="scientific">Thiohalophilus thiocyanatoxydans</name>
    <dbReference type="NCBI Taxonomy" id="381308"/>
    <lineage>
        <taxon>Bacteria</taxon>
        <taxon>Pseudomonadati</taxon>
        <taxon>Pseudomonadota</taxon>
        <taxon>Gammaproteobacteria</taxon>
        <taxon>Thiohalomonadales</taxon>
        <taxon>Thiohalophilaceae</taxon>
        <taxon>Thiohalophilus</taxon>
    </lineage>
</organism>
<evidence type="ECO:0008006" key="5">
    <source>
        <dbReference type="Google" id="ProtNLM"/>
    </source>
</evidence>
<evidence type="ECO:0000256" key="1">
    <source>
        <dbReference type="SAM" id="MobiDB-lite"/>
    </source>
</evidence>
<protein>
    <recommendedName>
        <fullName evidence="5">Tetratricopeptide repeat protein</fullName>
    </recommendedName>
</protein>
<keyword evidence="2" id="KW-0812">Transmembrane</keyword>
<evidence type="ECO:0000256" key="2">
    <source>
        <dbReference type="SAM" id="Phobius"/>
    </source>
</evidence>
<keyword evidence="2" id="KW-1133">Transmembrane helix</keyword>
<sequence>MAVRSNYRAPVIIKTGNPPGLPVFLYWRRQSRVRGPRWRGILAALVLLIAPPLAADESLQEVRALADSGAATLAMQLLDELQPTMPSQQSEWLALERERVRIYRQSGQWQQLASRLTGFPRNMPEQAVRWAMTERANAFLKLDKPRRALSVLQELIWLIEPVEDEWLRRWRELVMISYIRLGLAEDAYLASRQFYQDYPPQNREDRLLQARILLMSDRPGEVPELLAGEEDAEAGMLTLLAQLRGDVRAPKTVMQAGLRHLRGKWVKADNRHHLWAVIAEAARRSGDRITTANALEHVLAGHSTEPLPPGLFDYNADSLWNAYVDLATYLGNQQQFLIGDDAPWFKAAEQARRKQPVRARSYYAVLMLKGQTAASRQRAAKAFIALMRQRSRGAALMEALFLDSKQFRQVAAIPLSVRLELVDIALARSEIERASALMASIEQVPEDEEAFIWQLRRARILVLGGEVSKGHQTLQDLLASMTQPQEQQLDQVLQVVFDLQTAGAHEEALDLFAILQELTTDTKRKRELYYWMADSHQSREQFAEAARLYLKSAMLIGADAMDPWAQTARYQAGVALSRAGLVDDARALFEHLLRVTEDKSRKAVLRQELQKLWLLEGGRSGDAAAPATDDAAANRFQAPAASRSPQ</sequence>
<feature type="compositionally biased region" description="Low complexity" evidence="1">
    <location>
        <begin position="622"/>
        <end position="633"/>
    </location>
</feature>
<dbReference type="Gene3D" id="1.25.40.10">
    <property type="entry name" value="Tetratricopeptide repeat domain"/>
    <property type="match status" value="1"/>
</dbReference>
<proteinExistence type="predicted"/>
<accession>A0A4R8IPG4</accession>
<reference evidence="3 4" key="1">
    <citation type="submission" date="2019-03" db="EMBL/GenBank/DDBJ databases">
        <title>Genomic Encyclopedia of Type Strains, Phase IV (KMG-IV): sequencing the most valuable type-strain genomes for metagenomic binning, comparative biology and taxonomic classification.</title>
        <authorList>
            <person name="Goeker M."/>
        </authorList>
    </citation>
    <scope>NUCLEOTIDE SEQUENCE [LARGE SCALE GENOMIC DNA]</scope>
    <source>
        <strain evidence="3 4">DSM 16326</strain>
    </source>
</reference>
<comment type="caution">
    <text evidence="3">The sequence shown here is derived from an EMBL/GenBank/DDBJ whole genome shotgun (WGS) entry which is preliminary data.</text>
</comment>
<evidence type="ECO:0000313" key="4">
    <source>
        <dbReference type="Proteomes" id="UP000294914"/>
    </source>
</evidence>
<dbReference type="AlphaFoldDB" id="A0A4R8IPG4"/>
<feature type="region of interest" description="Disordered" evidence="1">
    <location>
        <begin position="620"/>
        <end position="646"/>
    </location>
</feature>
<dbReference type="Proteomes" id="UP000294914">
    <property type="component" value="Unassembled WGS sequence"/>
</dbReference>
<evidence type="ECO:0000313" key="3">
    <source>
        <dbReference type="EMBL" id="TDY02398.1"/>
    </source>
</evidence>